<feature type="transmembrane region" description="Helical" evidence="6">
    <location>
        <begin position="153"/>
        <end position="171"/>
    </location>
</feature>
<dbReference type="Proteomes" id="UP000049828">
    <property type="component" value="Unassembled WGS sequence"/>
</dbReference>
<evidence type="ECO:0000256" key="2">
    <source>
        <dbReference type="ARBA" id="ARBA00022692"/>
    </source>
</evidence>
<feature type="transmembrane region" description="Helical" evidence="6">
    <location>
        <begin position="308"/>
        <end position="330"/>
    </location>
</feature>
<feature type="transmembrane region" description="Helical" evidence="6">
    <location>
        <begin position="12"/>
        <end position="29"/>
    </location>
</feature>
<dbReference type="InterPro" id="IPR001182">
    <property type="entry name" value="FtsW/RodA"/>
</dbReference>
<feature type="transmembrane region" description="Helical" evidence="6">
    <location>
        <begin position="99"/>
        <end position="119"/>
    </location>
</feature>
<dbReference type="AlphaFoldDB" id="A0A0M6WFV2"/>
<keyword evidence="5 6" id="KW-0472">Membrane</keyword>
<protein>
    <submittedName>
        <fullName evidence="7">Cell-division protein RodA and FtsW-like protein</fullName>
    </submittedName>
</protein>
<evidence type="ECO:0000256" key="4">
    <source>
        <dbReference type="ARBA" id="ARBA00022989"/>
    </source>
</evidence>
<proteinExistence type="predicted"/>
<name>A0A0M6WFV2_9FIRM</name>
<dbReference type="GO" id="GO:0032153">
    <property type="term" value="C:cell division site"/>
    <property type="evidence" value="ECO:0007669"/>
    <property type="project" value="TreeGrafter"/>
</dbReference>
<feature type="transmembrane region" description="Helical" evidence="6">
    <location>
        <begin position="131"/>
        <end position="147"/>
    </location>
</feature>
<keyword evidence="4 6" id="KW-1133">Transmembrane helix</keyword>
<feature type="transmembrane region" description="Helical" evidence="6">
    <location>
        <begin position="176"/>
        <end position="195"/>
    </location>
</feature>
<sequence>MFKQYKLRNYKFILVMYVMILNVIGILLIGSAKPSVQSKQILGMIAGLTIMVMLSLIDYNFILKFSWLIYFFMIGVLLLVMFAGDDAGGAQRWFEIGSFRFQPSELAKILIILFFAYFFMKHEEKINTPKVLITSFILAGIPLALILKQPDLSTTIVTALIFAALLFVAGLSYKIVVGVLAVSIPSAVILFTLLIQDKLPFIKSYQVTRVMAWLYPDDYPADAYQQQNSIMAIGSGQLWGKGLNNTDATSVKNGNFIPEPQTDFIFAVAGEELGFIGTVIIIILLLFITIECILIARKAKDTAGKMICCGYAALVGFQSLVNIGVASGVLPNTGLPLPFVSYGLTSLLSLYIGVGLVLNVGLQPKKY</sequence>
<gene>
    <name evidence="7" type="ORF">RIL183_16551</name>
</gene>
<evidence type="ECO:0000256" key="5">
    <source>
        <dbReference type="ARBA" id="ARBA00023136"/>
    </source>
</evidence>
<evidence type="ECO:0000313" key="8">
    <source>
        <dbReference type="Proteomes" id="UP000049828"/>
    </source>
</evidence>
<keyword evidence="2 6" id="KW-0812">Transmembrane</keyword>
<dbReference type="OrthoDB" id="9812661at2"/>
<dbReference type="GO" id="GO:0015648">
    <property type="term" value="F:lipid-linked peptidoglycan transporter activity"/>
    <property type="evidence" value="ECO:0007669"/>
    <property type="project" value="TreeGrafter"/>
</dbReference>
<dbReference type="GO" id="GO:0008360">
    <property type="term" value="P:regulation of cell shape"/>
    <property type="evidence" value="ECO:0007669"/>
    <property type="project" value="UniProtKB-KW"/>
</dbReference>
<evidence type="ECO:0000313" key="7">
    <source>
        <dbReference type="EMBL" id="CRL35319.1"/>
    </source>
</evidence>
<accession>A0A0M6WFV2</accession>
<keyword evidence="3" id="KW-0133">Cell shape</keyword>
<reference evidence="8" key="1">
    <citation type="submission" date="2015-05" db="EMBL/GenBank/DDBJ databases">
        <authorList>
            <consortium name="Pathogen Informatics"/>
        </authorList>
    </citation>
    <scope>NUCLEOTIDE SEQUENCE [LARGE SCALE GENOMIC DNA]</scope>
    <source>
        <strain evidence="8">L1-83</strain>
    </source>
</reference>
<feature type="transmembrane region" description="Helical" evidence="6">
    <location>
        <begin position="342"/>
        <end position="362"/>
    </location>
</feature>
<evidence type="ECO:0000256" key="1">
    <source>
        <dbReference type="ARBA" id="ARBA00004141"/>
    </source>
</evidence>
<dbReference type="Pfam" id="PF01098">
    <property type="entry name" value="FTSW_RODA_SPOVE"/>
    <property type="match status" value="1"/>
</dbReference>
<dbReference type="GO" id="GO:0051301">
    <property type="term" value="P:cell division"/>
    <property type="evidence" value="ECO:0007669"/>
    <property type="project" value="InterPro"/>
</dbReference>
<dbReference type="RefSeq" id="WP_055039345.1">
    <property type="nucleotide sequence ID" value="NZ_CVRS01000060.1"/>
</dbReference>
<dbReference type="PANTHER" id="PTHR30474">
    <property type="entry name" value="CELL CYCLE PROTEIN"/>
    <property type="match status" value="1"/>
</dbReference>
<dbReference type="GO" id="GO:0005886">
    <property type="term" value="C:plasma membrane"/>
    <property type="evidence" value="ECO:0007669"/>
    <property type="project" value="TreeGrafter"/>
</dbReference>
<dbReference type="EMBL" id="CVRS01000060">
    <property type="protein sequence ID" value="CRL35319.1"/>
    <property type="molecule type" value="Genomic_DNA"/>
</dbReference>
<keyword evidence="8" id="KW-1185">Reference proteome</keyword>
<comment type="subcellular location">
    <subcellularLocation>
        <location evidence="1">Membrane</location>
        <topology evidence="1">Multi-pass membrane protein</topology>
    </subcellularLocation>
</comment>
<organism evidence="7 8">
    <name type="scientific">Roseburia inulinivorans</name>
    <dbReference type="NCBI Taxonomy" id="360807"/>
    <lineage>
        <taxon>Bacteria</taxon>
        <taxon>Bacillati</taxon>
        <taxon>Bacillota</taxon>
        <taxon>Clostridia</taxon>
        <taxon>Lachnospirales</taxon>
        <taxon>Lachnospiraceae</taxon>
        <taxon>Roseburia</taxon>
    </lineage>
</organism>
<evidence type="ECO:0000256" key="3">
    <source>
        <dbReference type="ARBA" id="ARBA00022960"/>
    </source>
</evidence>
<dbReference type="PANTHER" id="PTHR30474:SF1">
    <property type="entry name" value="PEPTIDOGLYCAN GLYCOSYLTRANSFERASE MRDB"/>
    <property type="match status" value="1"/>
</dbReference>
<dbReference type="STRING" id="360807.ERS852392_01447"/>
<feature type="transmembrane region" description="Helical" evidence="6">
    <location>
        <begin position="67"/>
        <end position="84"/>
    </location>
</feature>
<feature type="transmembrane region" description="Helical" evidence="6">
    <location>
        <begin position="41"/>
        <end position="60"/>
    </location>
</feature>
<feature type="transmembrane region" description="Helical" evidence="6">
    <location>
        <begin position="273"/>
        <end position="296"/>
    </location>
</feature>
<evidence type="ECO:0000256" key="6">
    <source>
        <dbReference type="SAM" id="Phobius"/>
    </source>
</evidence>